<proteinExistence type="predicted"/>
<comment type="caution">
    <text evidence="1">The sequence shown here is derived from an EMBL/GenBank/DDBJ whole genome shotgun (WGS) entry which is preliminary data.</text>
</comment>
<dbReference type="AlphaFoldDB" id="A0A6G1F5B0"/>
<dbReference type="InterPro" id="IPR046849">
    <property type="entry name" value="E2_motif"/>
</dbReference>
<evidence type="ECO:0000313" key="2">
    <source>
        <dbReference type="Proteomes" id="UP000479710"/>
    </source>
</evidence>
<sequence>MMKARWLRKRPGYSAVEIYGDVHEFVSGDRSHPQAEVISQMLGLLMHEMAGHDNGHILDFTNGG</sequence>
<dbReference type="Pfam" id="PF20430">
    <property type="entry name" value="Eplus_motif"/>
    <property type="match status" value="1"/>
</dbReference>
<protein>
    <submittedName>
        <fullName evidence="1">Uncharacterized protein</fullName>
    </submittedName>
</protein>
<gene>
    <name evidence="1" type="ORF">E2562_007886</name>
</gene>
<evidence type="ECO:0000313" key="1">
    <source>
        <dbReference type="EMBL" id="KAF0932090.1"/>
    </source>
</evidence>
<dbReference type="Proteomes" id="UP000479710">
    <property type="component" value="Unassembled WGS sequence"/>
</dbReference>
<reference evidence="1 2" key="1">
    <citation type="submission" date="2019-11" db="EMBL/GenBank/DDBJ databases">
        <title>Whole genome sequence of Oryza granulata.</title>
        <authorList>
            <person name="Li W."/>
        </authorList>
    </citation>
    <scope>NUCLEOTIDE SEQUENCE [LARGE SCALE GENOMIC DNA]</scope>
    <source>
        <strain evidence="2">cv. Menghai</strain>
        <tissue evidence="1">Leaf</tissue>
    </source>
</reference>
<keyword evidence="2" id="KW-1185">Reference proteome</keyword>
<accession>A0A6G1F5B0</accession>
<name>A0A6G1F5B0_9ORYZ</name>
<dbReference type="OrthoDB" id="185373at2759"/>
<dbReference type="EMBL" id="SPHZ02000001">
    <property type="protein sequence ID" value="KAF0932090.1"/>
    <property type="molecule type" value="Genomic_DNA"/>
</dbReference>
<organism evidence="1 2">
    <name type="scientific">Oryza meyeriana var. granulata</name>
    <dbReference type="NCBI Taxonomy" id="110450"/>
    <lineage>
        <taxon>Eukaryota</taxon>
        <taxon>Viridiplantae</taxon>
        <taxon>Streptophyta</taxon>
        <taxon>Embryophyta</taxon>
        <taxon>Tracheophyta</taxon>
        <taxon>Spermatophyta</taxon>
        <taxon>Magnoliopsida</taxon>
        <taxon>Liliopsida</taxon>
        <taxon>Poales</taxon>
        <taxon>Poaceae</taxon>
        <taxon>BOP clade</taxon>
        <taxon>Oryzoideae</taxon>
        <taxon>Oryzeae</taxon>
        <taxon>Oryzinae</taxon>
        <taxon>Oryza</taxon>
        <taxon>Oryza meyeriana</taxon>
    </lineage>
</organism>